<name>A7SSX3_NEMVE</name>
<feature type="domain" description="DNA endonuclease activator Ctp1 C-terminal" evidence="4">
    <location>
        <begin position="5"/>
        <end position="33"/>
    </location>
</feature>
<keyword evidence="6" id="KW-1185">Reference proteome</keyword>
<dbReference type="InterPro" id="IPR013882">
    <property type="entry name" value="Ctp1_C"/>
</dbReference>
<dbReference type="eggNOG" id="ENOG502QTV5">
    <property type="taxonomic scope" value="Eukaryota"/>
</dbReference>
<evidence type="ECO:0000256" key="3">
    <source>
        <dbReference type="ARBA" id="ARBA00023242"/>
    </source>
</evidence>
<dbReference type="Proteomes" id="UP000001593">
    <property type="component" value="Unassembled WGS sequence"/>
</dbReference>
<feature type="non-terminal residue" evidence="5">
    <location>
        <position position="1"/>
    </location>
</feature>
<protein>
    <recommendedName>
        <fullName evidence="4">DNA endonuclease activator Ctp1 C-terminal domain-containing protein</fullName>
    </recommendedName>
</protein>
<evidence type="ECO:0000313" key="5">
    <source>
        <dbReference type="EMBL" id="EDO33184.1"/>
    </source>
</evidence>
<evidence type="ECO:0000256" key="1">
    <source>
        <dbReference type="ARBA" id="ARBA00004123"/>
    </source>
</evidence>
<dbReference type="EMBL" id="DS469785">
    <property type="protein sequence ID" value="EDO33184.1"/>
    <property type="molecule type" value="Genomic_DNA"/>
</dbReference>
<accession>A7SSX3</accession>
<dbReference type="KEGG" id="nve:5504376"/>
<dbReference type="STRING" id="45351.A7SSX3"/>
<feature type="non-terminal residue" evidence="5">
    <location>
        <position position="91"/>
    </location>
</feature>
<keyword evidence="3" id="KW-0539">Nucleus</keyword>
<comment type="subcellular location">
    <subcellularLocation>
        <location evidence="1">Nucleus</location>
    </subcellularLocation>
</comment>
<dbReference type="InParanoid" id="A7SSX3"/>
<dbReference type="PhylomeDB" id="A7SSX3"/>
<dbReference type="AlphaFoldDB" id="A7SSX3"/>
<dbReference type="GO" id="GO:0005634">
    <property type="term" value="C:nucleus"/>
    <property type="evidence" value="ECO:0007669"/>
    <property type="project" value="UniProtKB-SubCell"/>
</dbReference>
<gene>
    <name evidence="5" type="ORF">NEMVEDRAFT_v1g130385</name>
</gene>
<dbReference type="OMA" id="RECEQYY"/>
<dbReference type="InterPro" id="IPR033316">
    <property type="entry name" value="RBBP8-like"/>
</dbReference>
<dbReference type="Pfam" id="PF08573">
    <property type="entry name" value="SAE2"/>
    <property type="match status" value="2"/>
</dbReference>
<sequence length="91" mass="10625">YKNIEVVRRKDERAKLNGYSCRECEQYYGSLNLPQEELQKRLKLCSRHRAKYSPPPSTPPGFWNLSFPDTQEYMAKGCLKTEEDAPAQPSR</sequence>
<evidence type="ECO:0000259" key="4">
    <source>
        <dbReference type="Pfam" id="PF08573"/>
    </source>
</evidence>
<proteinExistence type="predicted"/>
<dbReference type="PANTHER" id="PTHR15107">
    <property type="entry name" value="RETINOBLASTOMA BINDING PROTEIN 8"/>
    <property type="match status" value="1"/>
</dbReference>
<evidence type="ECO:0000313" key="6">
    <source>
        <dbReference type="Proteomes" id="UP000001593"/>
    </source>
</evidence>
<dbReference type="HOGENOM" id="CLU_2433215_0_0_1"/>
<evidence type="ECO:0000256" key="2">
    <source>
        <dbReference type="ARBA" id="ARBA00022763"/>
    </source>
</evidence>
<organism evidence="5 6">
    <name type="scientific">Nematostella vectensis</name>
    <name type="common">Starlet sea anemone</name>
    <dbReference type="NCBI Taxonomy" id="45351"/>
    <lineage>
        <taxon>Eukaryota</taxon>
        <taxon>Metazoa</taxon>
        <taxon>Cnidaria</taxon>
        <taxon>Anthozoa</taxon>
        <taxon>Hexacorallia</taxon>
        <taxon>Actiniaria</taxon>
        <taxon>Edwardsiidae</taxon>
        <taxon>Nematostella</taxon>
    </lineage>
</organism>
<dbReference type="GO" id="GO:0006281">
    <property type="term" value="P:DNA repair"/>
    <property type="evidence" value="ECO:0007669"/>
    <property type="project" value="InterPro"/>
</dbReference>
<dbReference type="PANTHER" id="PTHR15107:SF0">
    <property type="entry name" value="DNA ENDONUCLEASE ACTIVATOR CTP1 C-TERMINAL DOMAIN-CONTAINING PROTEIN"/>
    <property type="match status" value="1"/>
</dbReference>
<keyword evidence="2" id="KW-0227">DNA damage</keyword>
<feature type="domain" description="DNA endonuclease activator Ctp1 C-terminal" evidence="4">
    <location>
        <begin position="35"/>
        <end position="72"/>
    </location>
</feature>
<reference evidence="5 6" key="1">
    <citation type="journal article" date="2007" name="Science">
        <title>Sea anemone genome reveals ancestral eumetazoan gene repertoire and genomic organization.</title>
        <authorList>
            <person name="Putnam N.H."/>
            <person name="Srivastava M."/>
            <person name="Hellsten U."/>
            <person name="Dirks B."/>
            <person name="Chapman J."/>
            <person name="Salamov A."/>
            <person name="Terry A."/>
            <person name="Shapiro H."/>
            <person name="Lindquist E."/>
            <person name="Kapitonov V.V."/>
            <person name="Jurka J."/>
            <person name="Genikhovich G."/>
            <person name="Grigoriev I.V."/>
            <person name="Lucas S.M."/>
            <person name="Steele R.E."/>
            <person name="Finnerty J.R."/>
            <person name="Technau U."/>
            <person name="Martindale M.Q."/>
            <person name="Rokhsar D.S."/>
        </authorList>
    </citation>
    <scope>NUCLEOTIDE SEQUENCE [LARGE SCALE GENOMIC DNA]</scope>
    <source>
        <strain evidence="6">CH2 X CH6</strain>
    </source>
</reference>